<feature type="domain" description="Multidrug resistance protein MdtA-like alpha-helical hairpin" evidence="6">
    <location>
        <begin position="131"/>
        <end position="198"/>
    </location>
</feature>
<dbReference type="FunFam" id="2.40.30.170:FF:000010">
    <property type="entry name" value="Efflux RND transporter periplasmic adaptor subunit"/>
    <property type="match status" value="1"/>
</dbReference>
<keyword evidence="10" id="KW-1185">Reference proteome</keyword>
<keyword evidence="5" id="KW-1133">Transmembrane helix</keyword>
<keyword evidence="3 4" id="KW-0175">Coiled coil</keyword>
<evidence type="ECO:0000256" key="1">
    <source>
        <dbReference type="ARBA" id="ARBA00004196"/>
    </source>
</evidence>
<organism evidence="9 10">
    <name type="scientific">Parvibaculum sedimenti</name>
    <dbReference type="NCBI Taxonomy" id="2608632"/>
    <lineage>
        <taxon>Bacteria</taxon>
        <taxon>Pseudomonadati</taxon>
        <taxon>Pseudomonadota</taxon>
        <taxon>Alphaproteobacteria</taxon>
        <taxon>Hyphomicrobiales</taxon>
        <taxon>Parvibaculaceae</taxon>
        <taxon>Parvibaculum</taxon>
    </lineage>
</organism>
<evidence type="ECO:0000259" key="7">
    <source>
        <dbReference type="Pfam" id="PF25917"/>
    </source>
</evidence>
<evidence type="ECO:0000256" key="5">
    <source>
        <dbReference type="SAM" id="Phobius"/>
    </source>
</evidence>
<feature type="transmembrane region" description="Helical" evidence="5">
    <location>
        <begin position="32"/>
        <end position="53"/>
    </location>
</feature>
<dbReference type="Pfam" id="PF25917">
    <property type="entry name" value="BSH_RND"/>
    <property type="match status" value="1"/>
</dbReference>
<dbReference type="PANTHER" id="PTHR32347:SF14">
    <property type="entry name" value="EFFLUX SYSTEM COMPONENT YKNX-RELATED"/>
    <property type="match status" value="1"/>
</dbReference>
<dbReference type="Pfam" id="PF25954">
    <property type="entry name" value="Beta-barrel_RND_2"/>
    <property type="match status" value="1"/>
</dbReference>
<dbReference type="RefSeq" id="WP_152217372.1">
    <property type="nucleotide sequence ID" value="NZ_JBAQYD010000173.1"/>
</dbReference>
<comment type="similarity">
    <text evidence="2">Belongs to the membrane fusion protein (MFP) (TC 8.A.1) family.</text>
</comment>
<keyword evidence="5" id="KW-0472">Membrane</keyword>
<keyword evidence="5" id="KW-0812">Transmembrane</keyword>
<dbReference type="InterPro" id="IPR050465">
    <property type="entry name" value="UPF0194_transport"/>
</dbReference>
<proteinExistence type="inferred from homology"/>
<protein>
    <submittedName>
        <fullName evidence="9">Efflux RND transporter periplasmic adaptor subunit</fullName>
    </submittedName>
</protein>
<dbReference type="Gene3D" id="2.40.50.100">
    <property type="match status" value="1"/>
</dbReference>
<evidence type="ECO:0000256" key="4">
    <source>
        <dbReference type="SAM" id="Coils"/>
    </source>
</evidence>
<feature type="domain" description="CusB-like beta-barrel" evidence="8">
    <location>
        <begin position="249"/>
        <end position="324"/>
    </location>
</feature>
<comment type="subcellular location">
    <subcellularLocation>
        <location evidence="1">Cell envelope</location>
    </subcellularLocation>
</comment>
<dbReference type="InterPro" id="IPR058624">
    <property type="entry name" value="MdtA-like_HH"/>
</dbReference>
<dbReference type="GO" id="GO:0030313">
    <property type="term" value="C:cell envelope"/>
    <property type="evidence" value="ECO:0007669"/>
    <property type="project" value="UniProtKB-SubCell"/>
</dbReference>
<feature type="coiled-coil region" evidence="4">
    <location>
        <begin position="169"/>
        <end position="203"/>
    </location>
</feature>
<dbReference type="Gene3D" id="2.40.30.170">
    <property type="match status" value="1"/>
</dbReference>
<name>A0A6N6VHG0_9HYPH</name>
<dbReference type="GO" id="GO:0016020">
    <property type="term" value="C:membrane"/>
    <property type="evidence" value="ECO:0007669"/>
    <property type="project" value="InterPro"/>
</dbReference>
<dbReference type="InterPro" id="IPR058792">
    <property type="entry name" value="Beta-barrel_RND_2"/>
</dbReference>
<evidence type="ECO:0000313" key="9">
    <source>
        <dbReference type="EMBL" id="KAB7738747.1"/>
    </source>
</evidence>
<dbReference type="GO" id="GO:0022857">
    <property type="term" value="F:transmembrane transporter activity"/>
    <property type="evidence" value="ECO:0007669"/>
    <property type="project" value="InterPro"/>
</dbReference>
<dbReference type="Gene3D" id="1.10.287.470">
    <property type="entry name" value="Helix hairpin bin"/>
    <property type="match status" value="1"/>
</dbReference>
<dbReference type="PANTHER" id="PTHR32347">
    <property type="entry name" value="EFFLUX SYSTEM COMPONENT YKNX-RELATED"/>
    <property type="match status" value="1"/>
</dbReference>
<dbReference type="InterPro" id="IPR058625">
    <property type="entry name" value="MdtA-like_BSH"/>
</dbReference>
<evidence type="ECO:0000313" key="10">
    <source>
        <dbReference type="Proteomes" id="UP000468901"/>
    </source>
</evidence>
<evidence type="ECO:0000259" key="6">
    <source>
        <dbReference type="Pfam" id="PF25876"/>
    </source>
</evidence>
<reference evidence="9 10" key="1">
    <citation type="submission" date="2019-09" db="EMBL/GenBank/DDBJ databases">
        <title>Parvibaculum sedimenti sp. nov., isolated from sediment.</title>
        <authorList>
            <person name="Wang Y."/>
        </authorList>
    </citation>
    <scope>NUCLEOTIDE SEQUENCE [LARGE SCALE GENOMIC DNA]</scope>
    <source>
        <strain evidence="9 10">HXT-9</strain>
    </source>
</reference>
<accession>A0A6N6VHG0</accession>
<dbReference type="NCBIfam" id="TIGR01730">
    <property type="entry name" value="RND_mfp"/>
    <property type="match status" value="1"/>
</dbReference>
<comment type="caution">
    <text evidence="9">The sequence shown here is derived from an EMBL/GenBank/DDBJ whole genome shotgun (WGS) entry which is preliminary data.</text>
</comment>
<evidence type="ECO:0000256" key="3">
    <source>
        <dbReference type="ARBA" id="ARBA00023054"/>
    </source>
</evidence>
<gene>
    <name evidence="9" type="ORF">F2P47_15935</name>
</gene>
<sequence length="407" mass="43907">MSQAKEDTLKSLGLVPEAGAKGIRTWILRRPWLSGGVVLVVLVVLVRLIFFGGSGAVEYVTDKVARGDLKVTVTATGTVEPVTTVTVGSEVSGRLDKVLVDYNDQVKQGQILAQLDTATLEMTVAKSKANLDDARATVLQYEATLIETNAKWQRYRGLSKQNAISKLELDTSYADLKRAEANLASAKAKVKSYEAQLAADETSLSKATIKSPIDGVVIERDVEPGQTVAATFETPTLFTLADDLRHMELQVKVDEADVGEVRTGQKATFTVDAYPNRIFEASIEKVRYASTTTNNVVSYVAVLTVDNSELLLRPGMTATAEIVTAEKKDALLVPNGATRFTPPDAKAPEARVSEKGIVEKYVWVLKDGEPTAVPLQLGLTNGQKTEVLAGDVAPDTVVITDIKTKEK</sequence>
<dbReference type="AlphaFoldDB" id="A0A6N6VHG0"/>
<evidence type="ECO:0000256" key="2">
    <source>
        <dbReference type="ARBA" id="ARBA00009477"/>
    </source>
</evidence>
<dbReference type="Proteomes" id="UP000468901">
    <property type="component" value="Unassembled WGS sequence"/>
</dbReference>
<evidence type="ECO:0000259" key="8">
    <source>
        <dbReference type="Pfam" id="PF25954"/>
    </source>
</evidence>
<feature type="domain" description="Multidrug resistance protein MdtA-like barrel-sandwich hybrid" evidence="7">
    <location>
        <begin position="84"/>
        <end position="236"/>
    </location>
</feature>
<dbReference type="Pfam" id="PF25876">
    <property type="entry name" value="HH_MFP_RND"/>
    <property type="match status" value="1"/>
</dbReference>
<dbReference type="InterPro" id="IPR006143">
    <property type="entry name" value="RND_pump_MFP"/>
</dbReference>
<dbReference type="EMBL" id="WESC01000017">
    <property type="protein sequence ID" value="KAB7738747.1"/>
    <property type="molecule type" value="Genomic_DNA"/>
</dbReference>
<dbReference type="SUPFAM" id="SSF111369">
    <property type="entry name" value="HlyD-like secretion proteins"/>
    <property type="match status" value="1"/>
</dbReference>